<dbReference type="InterPro" id="IPR055414">
    <property type="entry name" value="LRR_R13L4/SHOC2-like"/>
</dbReference>
<dbReference type="Gene3D" id="3.80.10.10">
    <property type="entry name" value="Ribonuclease Inhibitor"/>
    <property type="match status" value="1"/>
</dbReference>
<dbReference type="AlphaFoldDB" id="A0A9J5YET7"/>
<evidence type="ECO:0000256" key="1">
    <source>
        <dbReference type="ARBA" id="ARBA00022737"/>
    </source>
</evidence>
<evidence type="ECO:0000313" key="3">
    <source>
        <dbReference type="EMBL" id="KAG5598746.1"/>
    </source>
</evidence>
<dbReference type="OrthoDB" id="1936883at2759"/>
<dbReference type="Proteomes" id="UP000824120">
    <property type="component" value="Chromosome 6"/>
</dbReference>
<evidence type="ECO:0000259" key="2">
    <source>
        <dbReference type="Pfam" id="PF23598"/>
    </source>
</evidence>
<dbReference type="InterPro" id="IPR032675">
    <property type="entry name" value="LRR_dom_sf"/>
</dbReference>
<keyword evidence="1" id="KW-0677">Repeat</keyword>
<comment type="caution">
    <text evidence="3">The sequence shown here is derived from an EMBL/GenBank/DDBJ whole genome shotgun (WGS) entry which is preliminary data.</text>
</comment>
<proteinExistence type="predicted"/>
<evidence type="ECO:0000313" key="4">
    <source>
        <dbReference type="Proteomes" id="UP000824120"/>
    </source>
</evidence>
<organism evidence="3 4">
    <name type="scientific">Solanum commersonii</name>
    <name type="common">Commerson's wild potato</name>
    <name type="synonym">Commerson's nightshade</name>
    <dbReference type="NCBI Taxonomy" id="4109"/>
    <lineage>
        <taxon>Eukaryota</taxon>
        <taxon>Viridiplantae</taxon>
        <taxon>Streptophyta</taxon>
        <taxon>Embryophyta</taxon>
        <taxon>Tracheophyta</taxon>
        <taxon>Spermatophyta</taxon>
        <taxon>Magnoliopsida</taxon>
        <taxon>eudicotyledons</taxon>
        <taxon>Gunneridae</taxon>
        <taxon>Pentapetalae</taxon>
        <taxon>asterids</taxon>
        <taxon>lamiids</taxon>
        <taxon>Solanales</taxon>
        <taxon>Solanaceae</taxon>
        <taxon>Solanoideae</taxon>
        <taxon>Solaneae</taxon>
        <taxon>Solanum</taxon>
    </lineage>
</organism>
<dbReference type="SUPFAM" id="SSF52058">
    <property type="entry name" value="L domain-like"/>
    <property type="match status" value="1"/>
</dbReference>
<protein>
    <recommendedName>
        <fullName evidence="2">Disease resistance R13L4/SHOC-2-like LRR domain-containing protein</fullName>
    </recommendedName>
</protein>
<sequence>MHPIELDLSGMNNIVSLPSSICKLKGLVHLYVWNCAKLESLPEEIGDLENLEELDAKYTLISRPPSSIVRLNKLKILTFEKEESDDGVFFVFPQVNERLRSLEYLDLSYRNLIDGGLLEDIGSLSSLFERVVSQGK</sequence>
<feature type="domain" description="Disease resistance R13L4/SHOC-2-like LRR" evidence="2">
    <location>
        <begin position="37"/>
        <end position="127"/>
    </location>
</feature>
<dbReference type="EMBL" id="JACXVP010000006">
    <property type="protein sequence ID" value="KAG5598746.1"/>
    <property type="molecule type" value="Genomic_DNA"/>
</dbReference>
<name>A0A9J5YET7_SOLCO</name>
<keyword evidence="4" id="KW-1185">Reference proteome</keyword>
<dbReference type="PANTHER" id="PTHR16083">
    <property type="entry name" value="LEUCINE RICH REPEAT CONTAINING PROTEIN"/>
    <property type="match status" value="1"/>
</dbReference>
<gene>
    <name evidence="3" type="ORF">H5410_030116</name>
</gene>
<accession>A0A9J5YET7</accession>
<dbReference type="PANTHER" id="PTHR16083:SF52">
    <property type="entry name" value="TMV RESISTANCE PROTEIN N-LIKE"/>
    <property type="match status" value="1"/>
</dbReference>
<reference evidence="3 4" key="1">
    <citation type="submission" date="2020-09" db="EMBL/GenBank/DDBJ databases">
        <title>De no assembly of potato wild relative species, Solanum commersonii.</title>
        <authorList>
            <person name="Cho K."/>
        </authorList>
    </citation>
    <scope>NUCLEOTIDE SEQUENCE [LARGE SCALE GENOMIC DNA]</scope>
    <source>
        <strain evidence="3">LZ3.2</strain>
        <tissue evidence="3">Leaf</tissue>
    </source>
</reference>
<dbReference type="Pfam" id="PF23598">
    <property type="entry name" value="LRR_14"/>
    <property type="match status" value="1"/>
</dbReference>